<dbReference type="Proteomes" id="UP000321570">
    <property type="component" value="Unassembled WGS sequence"/>
</dbReference>
<keyword evidence="3" id="KW-1185">Reference proteome</keyword>
<evidence type="ECO:0000313" key="2">
    <source>
        <dbReference type="EMBL" id="VUZ54448.1"/>
    </source>
</evidence>
<name>A0A564Z6E5_HYMDI</name>
<dbReference type="AlphaFoldDB" id="A0A564Z6E5"/>
<evidence type="ECO:0000256" key="1">
    <source>
        <dbReference type="SAM" id="MobiDB-lite"/>
    </source>
</evidence>
<proteinExistence type="predicted"/>
<protein>
    <submittedName>
        <fullName evidence="2">Uncharacterized protein</fullName>
    </submittedName>
</protein>
<sequence>MGIYLDEGKIWGKYPKEIKYYLAKKINQSQAGKMKTSRGSFDSSVGTAKGVNLITIVIIISVKARIKCATPKSHFPPPPPPPMEKVVCGHVWETKTAPTQPTRRHESSLMSGHGRRHLARRETVSQLKTTQISVSYGPSLEVRYLIMKCRQKV</sequence>
<accession>A0A564Z6E5</accession>
<reference evidence="2 3" key="1">
    <citation type="submission" date="2019-07" db="EMBL/GenBank/DDBJ databases">
        <authorList>
            <person name="Jastrzebski P J."/>
            <person name="Paukszto L."/>
            <person name="Jastrzebski P J."/>
        </authorList>
    </citation>
    <scope>NUCLEOTIDE SEQUENCE [LARGE SCALE GENOMIC DNA]</scope>
    <source>
        <strain evidence="2 3">WMS-il1</strain>
    </source>
</reference>
<organism evidence="2 3">
    <name type="scientific">Hymenolepis diminuta</name>
    <name type="common">Rat tapeworm</name>
    <dbReference type="NCBI Taxonomy" id="6216"/>
    <lineage>
        <taxon>Eukaryota</taxon>
        <taxon>Metazoa</taxon>
        <taxon>Spiralia</taxon>
        <taxon>Lophotrochozoa</taxon>
        <taxon>Platyhelminthes</taxon>
        <taxon>Cestoda</taxon>
        <taxon>Eucestoda</taxon>
        <taxon>Cyclophyllidea</taxon>
        <taxon>Hymenolepididae</taxon>
        <taxon>Hymenolepis</taxon>
    </lineage>
</organism>
<dbReference type="EMBL" id="CABIJS010000654">
    <property type="protein sequence ID" value="VUZ54448.1"/>
    <property type="molecule type" value="Genomic_DNA"/>
</dbReference>
<gene>
    <name evidence="2" type="ORF">WMSIL1_LOCUS12566</name>
</gene>
<evidence type="ECO:0000313" key="3">
    <source>
        <dbReference type="Proteomes" id="UP000321570"/>
    </source>
</evidence>
<feature type="region of interest" description="Disordered" evidence="1">
    <location>
        <begin position="97"/>
        <end position="117"/>
    </location>
</feature>